<dbReference type="InterPro" id="IPR006555">
    <property type="entry name" value="ATP-dep_Helicase_C"/>
</dbReference>
<dbReference type="InterPro" id="IPR006554">
    <property type="entry name" value="Helicase-like_DEXD_c2"/>
</dbReference>
<keyword evidence="9" id="KW-0408">Iron</keyword>
<dbReference type="NCBIfam" id="TIGR00604">
    <property type="entry name" value="rad3"/>
    <property type="match status" value="1"/>
</dbReference>
<evidence type="ECO:0000313" key="15">
    <source>
        <dbReference type="EMBL" id="KAJ7011793.1"/>
    </source>
</evidence>
<dbReference type="InterPro" id="IPR010614">
    <property type="entry name" value="RAD3-like_helicase_DEAD"/>
</dbReference>
<evidence type="ECO:0000313" key="16">
    <source>
        <dbReference type="Proteomes" id="UP001164929"/>
    </source>
</evidence>
<evidence type="ECO:0000256" key="8">
    <source>
        <dbReference type="ARBA" id="ARBA00022840"/>
    </source>
</evidence>
<keyword evidence="10" id="KW-0411">Iron-sulfur</keyword>
<dbReference type="FunFam" id="3.40.50.300:FF:001791">
    <property type="entry name" value="RAD3-like DNA-binding helicase protein"/>
    <property type="match status" value="1"/>
</dbReference>
<keyword evidence="7 15" id="KW-0347">Helicase</keyword>
<dbReference type="PANTHER" id="PTHR11472:SF41">
    <property type="entry name" value="ATP-DEPENDENT DNA HELICASE DDX11-RELATED"/>
    <property type="match status" value="1"/>
</dbReference>
<evidence type="ECO:0000256" key="1">
    <source>
        <dbReference type="ARBA" id="ARBA00001966"/>
    </source>
</evidence>
<dbReference type="InterPro" id="IPR045028">
    <property type="entry name" value="DinG/Rad3-like"/>
</dbReference>
<protein>
    <submittedName>
        <fullName evidence="15">ATP-dependent DNA helicase DDX11</fullName>
    </submittedName>
</protein>
<dbReference type="GO" id="GO:0003677">
    <property type="term" value="F:DNA binding"/>
    <property type="evidence" value="ECO:0007669"/>
    <property type="project" value="InterPro"/>
</dbReference>
<comment type="cofactor">
    <cofactor evidence="1">
        <name>[4Fe-4S] cluster</name>
        <dbReference type="ChEBI" id="CHEBI:49883"/>
    </cofactor>
</comment>
<name>A0AAD6RMP4_9ROSI</name>
<dbReference type="Pfam" id="PF13307">
    <property type="entry name" value="Helicase_C_2"/>
    <property type="match status" value="1"/>
</dbReference>
<accession>A0AAD6RMP4</accession>
<dbReference type="GO" id="GO:0005524">
    <property type="term" value="F:ATP binding"/>
    <property type="evidence" value="ECO:0007669"/>
    <property type="project" value="UniProtKB-KW"/>
</dbReference>
<feature type="region of interest" description="Disordered" evidence="13">
    <location>
        <begin position="162"/>
        <end position="200"/>
    </location>
</feature>
<keyword evidence="4" id="KW-0479">Metal-binding</keyword>
<comment type="caution">
    <text evidence="15">The sequence shown here is derived from an EMBL/GenBank/DDBJ whole genome shotgun (WGS) entry which is preliminary data.</text>
</comment>
<feature type="compositionally biased region" description="Acidic residues" evidence="13">
    <location>
        <begin position="1272"/>
        <end position="1281"/>
    </location>
</feature>
<keyword evidence="8" id="KW-0067">ATP-binding</keyword>
<evidence type="ECO:0000256" key="10">
    <source>
        <dbReference type="ARBA" id="ARBA00023014"/>
    </source>
</evidence>
<dbReference type="InterPro" id="IPR027417">
    <property type="entry name" value="P-loop_NTPase"/>
</dbReference>
<dbReference type="GO" id="GO:0016818">
    <property type="term" value="F:hydrolase activity, acting on acid anhydrides, in phosphorus-containing anhydrides"/>
    <property type="evidence" value="ECO:0007669"/>
    <property type="project" value="InterPro"/>
</dbReference>
<feature type="compositionally biased region" description="Basic and acidic residues" evidence="13">
    <location>
        <begin position="60"/>
        <end position="78"/>
    </location>
</feature>
<evidence type="ECO:0000259" key="14">
    <source>
        <dbReference type="PROSITE" id="PS51193"/>
    </source>
</evidence>
<dbReference type="GO" id="GO:0034085">
    <property type="term" value="P:establishment of sister chromatid cohesion"/>
    <property type="evidence" value="ECO:0007669"/>
    <property type="project" value="TreeGrafter"/>
</dbReference>
<evidence type="ECO:0000256" key="2">
    <source>
        <dbReference type="ARBA" id="ARBA00004123"/>
    </source>
</evidence>
<evidence type="ECO:0000256" key="6">
    <source>
        <dbReference type="ARBA" id="ARBA00022801"/>
    </source>
</evidence>
<dbReference type="GO" id="GO:0003678">
    <property type="term" value="F:DNA helicase activity"/>
    <property type="evidence" value="ECO:0007669"/>
    <property type="project" value="InterPro"/>
</dbReference>
<dbReference type="Proteomes" id="UP001164929">
    <property type="component" value="Chromosome 1"/>
</dbReference>
<feature type="compositionally biased region" description="Basic and acidic residues" evidence="13">
    <location>
        <begin position="1097"/>
        <end position="1108"/>
    </location>
</feature>
<dbReference type="InterPro" id="IPR014013">
    <property type="entry name" value="Helic_SF1/SF2_ATP-bd_DinG/Rad3"/>
</dbReference>
<evidence type="ECO:0000256" key="4">
    <source>
        <dbReference type="ARBA" id="ARBA00022723"/>
    </source>
</evidence>
<feature type="domain" description="Helicase ATP-binding" evidence="14">
    <location>
        <begin position="1"/>
        <end position="429"/>
    </location>
</feature>
<evidence type="ECO:0000256" key="5">
    <source>
        <dbReference type="ARBA" id="ARBA00022741"/>
    </source>
</evidence>
<evidence type="ECO:0000256" key="11">
    <source>
        <dbReference type="ARBA" id="ARBA00023235"/>
    </source>
</evidence>
<feature type="compositionally biased region" description="Acidic residues" evidence="13">
    <location>
        <begin position="1240"/>
        <end position="1250"/>
    </location>
</feature>
<evidence type="ECO:0000256" key="3">
    <source>
        <dbReference type="ARBA" id="ARBA00008435"/>
    </source>
</evidence>
<dbReference type="GO" id="GO:0051536">
    <property type="term" value="F:iron-sulfur cluster binding"/>
    <property type="evidence" value="ECO:0007669"/>
    <property type="project" value="UniProtKB-KW"/>
</dbReference>
<dbReference type="PROSITE" id="PS00690">
    <property type="entry name" value="DEAH_ATP_HELICASE"/>
    <property type="match status" value="1"/>
</dbReference>
<comment type="subcellular location">
    <subcellularLocation>
        <location evidence="2">Nucleus</location>
    </subcellularLocation>
</comment>
<dbReference type="InterPro" id="IPR013020">
    <property type="entry name" value="Rad3/Chl1-like"/>
</dbReference>
<keyword evidence="11" id="KW-0413">Isomerase</keyword>
<feature type="region of interest" description="Disordered" evidence="13">
    <location>
        <begin position="60"/>
        <end position="83"/>
    </location>
</feature>
<sequence length="1291" mass="144763">MEFRGFPYTPYSIQIDFMKALYHSLNQGGVSILESPTGTGKTLSIICSALQWVYDRRQQDKSKVQSPHHSTDDAHIGSDDEPDWLRNFVPNKDNLTQEKKINKKFGFGGCDRRRNRKESCKDLFSRDLEEEDCNKRGENKSSRKKNDGVELSDDEFLLDEYESEEEGALGGGKSKRKAGGVSISSSSDEEGEKDGSDGEEEEEEKAFKIYFCSRTHSQLSQFIKELRKTLFSNEINVVCLGSRKNFCINEEVLKLGSSVRVNERCLELQKNKKKNEVSKIKNFSAEGRIRRTKASSGCPMLRKHKLQKEFRTETSQHGALDIEDLVRIGRSIGTCPYYGSRSMVPAADLVVLPYQSLLSKSSRESLGLNLKNSIIVIDEAHNLADSLISMYDAKITSSQLESVHSHIEKYFTRFRNILGPGNRRYIQTLMVLTRAFLQTLDNKKDLSNVNNCQAEEIAADTKAVCDTSIAINDFLFSLNIDNINLVKLLQYIKESNLVHKVSGYGEKVASLQEGLALDHNGGCGEEGSTLSSFRALVDMLTSLTNNDGDGRMIISKMRSTCSGLLGGFLKYVMLTGEKIFSEIVDEAHAVILAGGTLQPIEETRERLFPWLPPNQLHFFSCSHIVPPESILPIAVSRGPSGQSFDFSYNSRSSLVMVEELGLLLCNLVAFVPEGIVVFFSSFEYEGQVYDAWKKSGILERIMRKKRIFREPRSNSDVELILKEYKETIDGLSRGTKDGVRHNGAVLLAVVGGKISEGINFSDGMGRCIVMVGLPYPSPSDVELMERVKYIESLGEPNCGKRPEISVGEHYYNGDAQTAFSILRSCKRRGKEYYENLCMKAVNQSIGRAIRHINDYAAILLVDMRYASDSSKRSFSHPTNKLPLWIKDRLVSATNNYAAFHGLLQNLKEAAGQPSIKHCRFGVGMPLLLYSSVSSCLDTREPSAVFIFPVCTCETTFREEKKPNRIGLCLFFQSEPPRDKRVFSLYNTILKQQMQLRESIHKTKKFFHNALQNLKSIFFGGYQKLTKPTSFKPFSRGSSNVKNYRIDQYYADFCKEWECDLEKAMKGKSNSFMGSKEPVRDEDVGDESEMKLANSPSRKNEGGKEEKSKKISQVQKAEEKSSKNMNESGCVLAQKMKELEMMDVSDVEHVLDVEEALHYYSRLKSPVYLDIVDKFFTNIYTEFSVPKASASTNKCCLPGLPCLSLLRWYNLPKSTPGPSFAIFIPGSSSEESSESSKEADEGVDDDGGEEIEPFKEGDGADNDDGEPLISAALDDEDGDPLQESEGAVELIC</sequence>
<dbReference type="CDD" id="cd18788">
    <property type="entry name" value="SF2_C_XPD"/>
    <property type="match status" value="1"/>
</dbReference>
<reference evidence="15 16" key="1">
    <citation type="journal article" date="2023" name="Mol. Ecol. Resour.">
        <title>Chromosome-level genome assembly of a triploid poplar Populus alba 'Berolinensis'.</title>
        <authorList>
            <person name="Chen S."/>
            <person name="Yu Y."/>
            <person name="Wang X."/>
            <person name="Wang S."/>
            <person name="Zhang T."/>
            <person name="Zhou Y."/>
            <person name="He R."/>
            <person name="Meng N."/>
            <person name="Wang Y."/>
            <person name="Liu W."/>
            <person name="Liu Z."/>
            <person name="Liu J."/>
            <person name="Guo Q."/>
            <person name="Huang H."/>
            <person name="Sederoff R.R."/>
            <person name="Wang G."/>
            <person name="Qu G."/>
            <person name="Chen S."/>
        </authorList>
    </citation>
    <scope>NUCLEOTIDE SEQUENCE [LARGE SCALE GENOMIC DNA]</scope>
    <source>
        <strain evidence="15">SC-2020</strain>
    </source>
</reference>
<comment type="similarity">
    <text evidence="3">Belongs to the DEAD box helicase family. DEAH subfamily. DDX11/CHL1 sub-subfamily.</text>
</comment>
<dbReference type="GO" id="GO:0046872">
    <property type="term" value="F:metal ion binding"/>
    <property type="evidence" value="ECO:0007669"/>
    <property type="project" value="UniProtKB-KW"/>
</dbReference>
<dbReference type="Gene3D" id="3.40.50.300">
    <property type="entry name" value="P-loop containing nucleotide triphosphate hydrolases"/>
    <property type="match status" value="3"/>
</dbReference>
<dbReference type="SMART" id="SM00491">
    <property type="entry name" value="HELICc2"/>
    <property type="match status" value="1"/>
</dbReference>
<dbReference type="GO" id="GO:0006139">
    <property type="term" value="P:nucleobase-containing compound metabolic process"/>
    <property type="evidence" value="ECO:0007669"/>
    <property type="project" value="InterPro"/>
</dbReference>
<keyword evidence="5" id="KW-0547">Nucleotide-binding</keyword>
<feature type="compositionally biased region" description="Acidic residues" evidence="13">
    <location>
        <begin position="187"/>
        <end position="200"/>
    </location>
</feature>
<dbReference type="EMBL" id="JAQIZT010000001">
    <property type="protein sequence ID" value="KAJ7011793.1"/>
    <property type="molecule type" value="Genomic_DNA"/>
</dbReference>
<dbReference type="PANTHER" id="PTHR11472">
    <property type="entry name" value="DNA REPAIR DEAD HELICASE RAD3/XP-D SUBFAMILY MEMBER"/>
    <property type="match status" value="1"/>
</dbReference>
<proteinExistence type="inferred from homology"/>
<dbReference type="InterPro" id="IPR002464">
    <property type="entry name" value="DNA/RNA_helicase_DEAH_CS"/>
</dbReference>
<dbReference type="PROSITE" id="PS51193">
    <property type="entry name" value="HELICASE_ATP_BIND_2"/>
    <property type="match status" value="1"/>
</dbReference>
<feature type="region of interest" description="Disordered" evidence="13">
    <location>
        <begin position="1069"/>
        <end position="1124"/>
    </location>
</feature>
<dbReference type="SUPFAM" id="SSF52540">
    <property type="entry name" value="P-loop containing nucleoside triphosphate hydrolases"/>
    <property type="match status" value="1"/>
</dbReference>
<dbReference type="GO" id="GO:0006974">
    <property type="term" value="P:DNA damage response"/>
    <property type="evidence" value="ECO:0007669"/>
    <property type="project" value="UniProtKB-ARBA"/>
</dbReference>
<gene>
    <name evidence="15" type="ORF">NC653_002021</name>
</gene>
<evidence type="ECO:0000256" key="7">
    <source>
        <dbReference type="ARBA" id="ARBA00022806"/>
    </source>
</evidence>
<dbReference type="SMART" id="SM00487">
    <property type="entry name" value="DEXDc"/>
    <property type="match status" value="1"/>
</dbReference>
<keyword evidence="16" id="KW-1185">Reference proteome</keyword>
<organism evidence="15 16">
    <name type="scientific">Populus alba x Populus x berolinensis</name>
    <dbReference type="NCBI Taxonomy" id="444605"/>
    <lineage>
        <taxon>Eukaryota</taxon>
        <taxon>Viridiplantae</taxon>
        <taxon>Streptophyta</taxon>
        <taxon>Embryophyta</taxon>
        <taxon>Tracheophyta</taxon>
        <taxon>Spermatophyta</taxon>
        <taxon>Magnoliopsida</taxon>
        <taxon>eudicotyledons</taxon>
        <taxon>Gunneridae</taxon>
        <taxon>Pentapetalae</taxon>
        <taxon>rosids</taxon>
        <taxon>fabids</taxon>
        <taxon>Malpighiales</taxon>
        <taxon>Salicaceae</taxon>
        <taxon>Saliceae</taxon>
        <taxon>Populus</taxon>
    </lineage>
</organism>
<dbReference type="SMART" id="SM00488">
    <property type="entry name" value="DEXDc2"/>
    <property type="match status" value="1"/>
</dbReference>
<evidence type="ECO:0000256" key="9">
    <source>
        <dbReference type="ARBA" id="ARBA00023004"/>
    </source>
</evidence>
<evidence type="ECO:0000256" key="13">
    <source>
        <dbReference type="SAM" id="MobiDB-lite"/>
    </source>
</evidence>
<keyword evidence="6" id="KW-0378">Hydrolase</keyword>
<evidence type="ECO:0000256" key="12">
    <source>
        <dbReference type="ARBA" id="ARBA00023242"/>
    </source>
</evidence>
<dbReference type="InterPro" id="IPR014001">
    <property type="entry name" value="Helicase_ATP-bd"/>
</dbReference>
<keyword evidence="12" id="KW-0539">Nucleus</keyword>
<dbReference type="Pfam" id="PF06733">
    <property type="entry name" value="DEAD_2"/>
    <property type="match status" value="1"/>
</dbReference>
<dbReference type="GO" id="GO:0005634">
    <property type="term" value="C:nucleus"/>
    <property type="evidence" value="ECO:0007669"/>
    <property type="project" value="UniProtKB-SubCell"/>
</dbReference>
<feature type="region of interest" description="Disordered" evidence="13">
    <location>
        <begin position="1221"/>
        <end position="1291"/>
    </location>
</feature>